<dbReference type="CDD" id="cd23804">
    <property type="entry name" value="UBCc_UBE2S"/>
    <property type="match status" value="1"/>
</dbReference>
<dbReference type="PROSITE" id="PS00183">
    <property type="entry name" value="UBC_1"/>
    <property type="match status" value="1"/>
</dbReference>
<dbReference type="GO" id="GO:0005524">
    <property type="term" value="F:ATP binding"/>
    <property type="evidence" value="ECO:0007669"/>
    <property type="project" value="UniProtKB-UniRule"/>
</dbReference>
<sequence>MATHLFDLNENQLLPSYVIKQLVRELKNLNETPPEGIKVVVNDDNFSTIFADIEGPHGTPYENGIFKMKLFLSSDFPQLPPKGFFITKIFHPNISTKGDICVNALKKDWNANMGLRHVLLVVKCLLIHPFPESALNEQAGKLLLKDYTEYARLARLYTSIHALKSKSKILATCSTTLNVINSPLAASSTKTSLDIINSPVAASSKAPMSLPANLKEASESNVDVSVATTIVQKKKAPLISKAQAEKKKMDPRKKSLRRL</sequence>
<dbReference type="PANTHER" id="PTHR24067">
    <property type="entry name" value="UBIQUITIN-CONJUGATING ENZYME E2"/>
    <property type="match status" value="1"/>
</dbReference>
<evidence type="ECO:0000313" key="11">
    <source>
        <dbReference type="Proteomes" id="UP000036987"/>
    </source>
</evidence>
<dbReference type="EC" id="2.3.2.23" evidence="1"/>
<evidence type="ECO:0000256" key="5">
    <source>
        <dbReference type="ARBA" id="ARBA00022840"/>
    </source>
</evidence>
<dbReference type="InterPro" id="IPR050113">
    <property type="entry name" value="Ub_conjugating_enzyme"/>
</dbReference>
<accession>A0A0K9NX65</accession>
<dbReference type="FunFam" id="3.10.110.10:FF:000031">
    <property type="entry name" value="Ubiquitin-conjugating enzyme E2 22"/>
    <property type="match status" value="1"/>
</dbReference>
<dbReference type="SUPFAM" id="SSF54495">
    <property type="entry name" value="UBC-like"/>
    <property type="match status" value="1"/>
</dbReference>
<dbReference type="Gene3D" id="3.10.110.10">
    <property type="entry name" value="Ubiquitin Conjugating Enzyme"/>
    <property type="match status" value="1"/>
</dbReference>
<evidence type="ECO:0000259" key="9">
    <source>
        <dbReference type="PROSITE" id="PS50127"/>
    </source>
</evidence>
<feature type="domain" description="UBC core" evidence="9">
    <location>
        <begin position="17"/>
        <end position="163"/>
    </location>
</feature>
<dbReference type="InterPro" id="IPR016135">
    <property type="entry name" value="UBQ-conjugating_enzyme/RWD"/>
</dbReference>
<evidence type="ECO:0000256" key="7">
    <source>
        <dbReference type="RuleBase" id="RU362109"/>
    </source>
</evidence>
<evidence type="ECO:0000313" key="10">
    <source>
        <dbReference type="EMBL" id="KMZ60550.1"/>
    </source>
</evidence>
<protein>
    <recommendedName>
        <fullName evidence="1">E2 ubiquitin-conjugating enzyme</fullName>
        <ecNumber evidence="1">2.3.2.23</ecNumber>
    </recommendedName>
</protein>
<dbReference type="InterPro" id="IPR000608">
    <property type="entry name" value="UBC"/>
</dbReference>
<organism evidence="10 11">
    <name type="scientific">Zostera marina</name>
    <name type="common">Eelgrass</name>
    <dbReference type="NCBI Taxonomy" id="29655"/>
    <lineage>
        <taxon>Eukaryota</taxon>
        <taxon>Viridiplantae</taxon>
        <taxon>Streptophyta</taxon>
        <taxon>Embryophyta</taxon>
        <taxon>Tracheophyta</taxon>
        <taxon>Spermatophyta</taxon>
        <taxon>Magnoliopsida</taxon>
        <taxon>Liliopsida</taxon>
        <taxon>Zosteraceae</taxon>
        <taxon>Zostera</taxon>
    </lineage>
</organism>
<keyword evidence="3 7" id="KW-0547">Nucleotide-binding</keyword>
<keyword evidence="4 7" id="KW-0833">Ubl conjugation pathway</keyword>
<dbReference type="GO" id="GO:0005634">
    <property type="term" value="C:nucleus"/>
    <property type="evidence" value="ECO:0000318"/>
    <property type="project" value="GO_Central"/>
</dbReference>
<dbReference type="OrthoDB" id="10069349at2759"/>
<name>A0A0K9NX65_ZOSMR</name>
<gene>
    <name evidence="10" type="ORF">ZOSMA_58G00060</name>
</gene>
<reference evidence="11" key="1">
    <citation type="journal article" date="2016" name="Nature">
        <title>The genome of the seagrass Zostera marina reveals angiosperm adaptation to the sea.</title>
        <authorList>
            <person name="Olsen J.L."/>
            <person name="Rouze P."/>
            <person name="Verhelst B."/>
            <person name="Lin Y.-C."/>
            <person name="Bayer T."/>
            <person name="Collen J."/>
            <person name="Dattolo E."/>
            <person name="De Paoli E."/>
            <person name="Dittami S."/>
            <person name="Maumus F."/>
            <person name="Michel G."/>
            <person name="Kersting A."/>
            <person name="Lauritano C."/>
            <person name="Lohaus R."/>
            <person name="Toepel M."/>
            <person name="Tonon T."/>
            <person name="Vanneste K."/>
            <person name="Amirebrahimi M."/>
            <person name="Brakel J."/>
            <person name="Bostroem C."/>
            <person name="Chovatia M."/>
            <person name="Grimwood J."/>
            <person name="Jenkins J.W."/>
            <person name="Jueterbock A."/>
            <person name="Mraz A."/>
            <person name="Stam W.T."/>
            <person name="Tice H."/>
            <person name="Bornberg-Bauer E."/>
            <person name="Green P.J."/>
            <person name="Pearson G.A."/>
            <person name="Procaccini G."/>
            <person name="Duarte C.M."/>
            <person name="Schmutz J."/>
            <person name="Reusch T.B.H."/>
            <person name="Van de Peer Y."/>
        </authorList>
    </citation>
    <scope>NUCLEOTIDE SEQUENCE [LARGE SCALE GENOMIC DNA]</scope>
    <source>
        <strain evidence="11">cv. Finnish</strain>
    </source>
</reference>
<dbReference type="OMA" id="CQPGISE"/>
<dbReference type="InterPro" id="IPR023313">
    <property type="entry name" value="UBQ-conjugating_AS"/>
</dbReference>
<keyword evidence="11" id="KW-1185">Reference proteome</keyword>
<evidence type="ECO:0000256" key="8">
    <source>
        <dbReference type="SAM" id="MobiDB-lite"/>
    </source>
</evidence>
<comment type="similarity">
    <text evidence="7">Belongs to the ubiquitin-conjugating enzyme family.</text>
</comment>
<dbReference type="Proteomes" id="UP000036987">
    <property type="component" value="Unassembled WGS sequence"/>
</dbReference>
<dbReference type="GO" id="GO:0000209">
    <property type="term" value="P:protein polyubiquitination"/>
    <property type="evidence" value="ECO:0000318"/>
    <property type="project" value="GO_Central"/>
</dbReference>
<dbReference type="EMBL" id="LFYR01001606">
    <property type="protein sequence ID" value="KMZ60550.1"/>
    <property type="molecule type" value="Genomic_DNA"/>
</dbReference>
<feature type="active site" description="Glycyl thioester intermediate" evidence="6">
    <location>
        <position position="101"/>
    </location>
</feature>
<keyword evidence="5 7" id="KW-0067">ATP-binding</keyword>
<dbReference type="GO" id="GO:0061631">
    <property type="term" value="F:ubiquitin conjugating enzyme activity"/>
    <property type="evidence" value="ECO:0000318"/>
    <property type="project" value="GO_Central"/>
</dbReference>
<feature type="compositionally biased region" description="Basic residues" evidence="8">
    <location>
        <begin position="249"/>
        <end position="259"/>
    </location>
</feature>
<evidence type="ECO:0000256" key="2">
    <source>
        <dbReference type="ARBA" id="ARBA00022679"/>
    </source>
</evidence>
<keyword evidence="2" id="KW-0808">Transferase</keyword>
<dbReference type="Pfam" id="PF00179">
    <property type="entry name" value="UQ_con"/>
    <property type="match status" value="1"/>
</dbReference>
<dbReference type="AlphaFoldDB" id="A0A0K9NX65"/>
<evidence type="ECO:0000256" key="4">
    <source>
        <dbReference type="ARBA" id="ARBA00022786"/>
    </source>
</evidence>
<dbReference type="PROSITE" id="PS50127">
    <property type="entry name" value="UBC_2"/>
    <property type="match status" value="1"/>
</dbReference>
<comment type="caution">
    <text evidence="10">The sequence shown here is derived from an EMBL/GenBank/DDBJ whole genome shotgun (WGS) entry which is preliminary data.</text>
</comment>
<dbReference type="STRING" id="29655.A0A0K9NX65"/>
<evidence type="ECO:0000256" key="1">
    <source>
        <dbReference type="ARBA" id="ARBA00012486"/>
    </source>
</evidence>
<feature type="region of interest" description="Disordered" evidence="8">
    <location>
        <begin position="240"/>
        <end position="259"/>
    </location>
</feature>
<evidence type="ECO:0000256" key="6">
    <source>
        <dbReference type="PROSITE-ProRule" id="PRU10133"/>
    </source>
</evidence>
<dbReference type="GO" id="GO:0006511">
    <property type="term" value="P:ubiquitin-dependent protein catabolic process"/>
    <property type="evidence" value="ECO:0000318"/>
    <property type="project" value="GO_Central"/>
</dbReference>
<evidence type="ECO:0000256" key="3">
    <source>
        <dbReference type="ARBA" id="ARBA00022741"/>
    </source>
</evidence>
<proteinExistence type="inferred from homology"/>
<dbReference type="SMART" id="SM00212">
    <property type="entry name" value="UBCc"/>
    <property type="match status" value="1"/>
</dbReference>